<proteinExistence type="predicted"/>
<accession>A0AA40S7Z9</accession>
<evidence type="ECO:0000313" key="1">
    <source>
        <dbReference type="EMBL" id="MBA8916268.1"/>
    </source>
</evidence>
<dbReference type="Proteomes" id="UP000543554">
    <property type="component" value="Unassembled WGS sequence"/>
</dbReference>
<evidence type="ECO:0000313" key="2">
    <source>
        <dbReference type="Proteomes" id="UP000543554"/>
    </source>
</evidence>
<name>A0AA40S7Z9_9HYPH</name>
<gene>
    <name evidence="1" type="ORF">HNR51_005389</name>
</gene>
<organism evidence="1 2">
    <name type="scientific">Methylorubrum thiocyanatum</name>
    <dbReference type="NCBI Taxonomy" id="47958"/>
    <lineage>
        <taxon>Bacteria</taxon>
        <taxon>Pseudomonadati</taxon>
        <taxon>Pseudomonadota</taxon>
        <taxon>Alphaproteobacteria</taxon>
        <taxon>Hyphomicrobiales</taxon>
        <taxon>Methylobacteriaceae</taxon>
        <taxon>Methylorubrum</taxon>
    </lineage>
</organism>
<keyword evidence="2" id="KW-1185">Reference proteome</keyword>
<dbReference type="EMBL" id="JACJIB010000022">
    <property type="protein sequence ID" value="MBA8916268.1"/>
    <property type="molecule type" value="Genomic_DNA"/>
</dbReference>
<comment type="caution">
    <text evidence="1">The sequence shown here is derived from an EMBL/GenBank/DDBJ whole genome shotgun (WGS) entry which is preliminary data.</text>
</comment>
<reference evidence="1 2" key="1">
    <citation type="submission" date="2020-08" db="EMBL/GenBank/DDBJ databases">
        <title>Genomic Encyclopedia of Type Strains, Phase IV (KMG-IV): sequencing the most valuable type-strain genomes for metagenomic binning, comparative biology and taxonomic classification.</title>
        <authorList>
            <person name="Goeker M."/>
        </authorList>
    </citation>
    <scope>NUCLEOTIDE SEQUENCE [LARGE SCALE GENOMIC DNA]</scope>
    <source>
        <strain evidence="1 2">DSM 11490</strain>
    </source>
</reference>
<dbReference type="AlphaFoldDB" id="A0AA40S7Z9"/>
<sequence length="142" mass="15612">MPDAPVVPVPAEKPDLLREWIEVAELAAHNLGLGKRFAELSPEHWQLVLASVTDRIRLRGASFPLGWRHTLARQVGHATEEEAIARIIALQAKQEEIATQVVPELGLGELAARDPADRAMVDQQTSKTIEGCMTLPPVFPRS</sequence>
<protein>
    <submittedName>
        <fullName evidence="1">Uncharacterized protein</fullName>
    </submittedName>
</protein>
<dbReference type="RefSeq" id="WP_182556946.1">
    <property type="nucleotide sequence ID" value="NZ_JACJIB010000022.1"/>
</dbReference>